<dbReference type="InterPro" id="IPR006121">
    <property type="entry name" value="HMA_dom"/>
</dbReference>
<evidence type="ECO:0000259" key="1">
    <source>
        <dbReference type="PROSITE" id="PS50846"/>
    </source>
</evidence>
<comment type="caution">
    <text evidence="2">The sequence shown here is derived from an EMBL/GenBank/DDBJ whole genome shotgun (WGS) entry which is preliminary data.</text>
</comment>
<protein>
    <submittedName>
        <fullName evidence="2">Copper chaperone</fullName>
    </submittedName>
</protein>
<feature type="domain" description="HMA" evidence="1">
    <location>
        <begin position="1"/>
        <end position="65"/>
    </location>
</feature>
<evidence type="ECO:0000313" key="3">
    <source>
        <dbReference type="Proteomes" id="UP000050465"/>
    </source>
</evidence>
<sequence length="66" mass="6944">MSMTLKVPSIVCGGCADTITKEIKVHDTNATVNVDIEKKTVEVDSDSLSESSVKQAIEIAGHKVAA</sequence>
<dbReference type="Gene3D" id="3.30.70.100">
    <property type="match status" value="1"/>
</dbReference>
<dbReference type="Pfam" id="PF00403">
    <property type="entry name" value="HMA"/>
    <property type="match status" value="1"/>
</dbReference>
<dbReference type="Proteomes" id="UP000050465">
    <property type="component" value="Unassembled WGS sequence"/>
</dbReference>
<gene>
    <name evidence="2" type="primary">copZ</name>
    <name evidence="2" type="ORF">HLUCCA11_15800</name>
</gene>
<dbReference type="InterPro" id="IPR036163">
    <property type="entry name" value="HMA_dom_sf"/>
</dbReference>
<dbReference type="PROSITE" id="PS50846">
    <property type="entry name" value="HMA_2"/>
    <property type="match status" value="1"/>
</dbReference>
<proteinExistence type="predicted"/>
<dbReference type="EMBL" id="LJZR01000022">
    <property type="protein sequence ID" value="KPQ34212.1"/>
    <property type="molecule type" value="Genomic_DNA"/>
</dbReference>
<dbReference type="GO" id="GO:0046872">
    <property type="term" value="F:metal ion binding"/>
    <property type="evidence" value="ECO:0007669"/>
    <property type="project" value="InterPro"/>
</dbReference>
<reference evidence="2 3" key="1">
    <citation type="submission" date="2015-09" db="EMBL/GenBank/DDBJ databases">
        <title>Identification and resolution of microdiversity through metagenomic sequencing of parallel consortia.</title>
        <authorList>
            <person name="Nelson W.C."/>
            <person name="Romine M.F."/>
            <person name="Lindemann S.R."/>
        </authorList>
    </citation>
    <scope>NUCLEOTIDE SEQUENCE [LARGE SCALE GENOMIC DNA]</scope>
    <source>
        <strain evidence="2">Ana</strain>
    </source>
</reference>
<organism evidence="2 3">
    <name type="scientific">Phormidesmis priestleyi Ana</name>
    <dbReference type="NCBI Taxonomy" id="1666911"/>
    <lineage>
        <taxon>Bacteria</taxon>
        <taxon>Bacillati</taxon>
        <taxon>Cyanobacteriota</taxon>
        <taxon>Cyanophyceae</taxon>
        <taxon>Leptolyngbyales</taxon>
        <taxon>Leptolyngbyaceae</taxon>
        <taxon>Phormidesmis</taxon>
    </lineage>
</organism>
<dbReference type="AlphaFoldDB" id="A0A0P8DDE3"/>
<dbReference type="STRING" id="1666911.HLUCCA11_15800"/>
<evidence type="ECO:0000313" key="2">
    <source>
        <dbReference type="EMBL" id="KPQ34212.1"/>
    </source>
</evidence>
<name>A0A0P8DDE3_9CYAN</name>
<dbReference type="SUPFAM" id="SSF55008">
    <property type="entry name" value="HMA, heavy metal-associated domain"/>
    <property type="match status" value="1"/>
</dbReference>
<accession>A0A0P8DDE3</accession>